<dbReference type="GO" id="GO:0046872">
    <property type="term" value="F:metal ion binding"/>
    <property type="evidence" value="ECO:0007669"/>
    <property type="project" value="UniProtKB-KW"/>
</dbReference>
<dbReference type="GO" id="GO:0016491">
    <property type="term" value="F:oxidoreductase activity"/>
    <property type="evidence" value="ECO:0007669"/>
    <property type="project" value="UniProtKB-KW"/>
</dbReference>
<evidence type="ECO:0000313" key="4">
    <source>
        <dbReference type="Proteomes" id="UP000807342"/>
    </source>
</evidence>
<name>A0A9P6BXA2_9AGAR</name>
<dbReference type="PROSITE" id="PS51471">
    <property type="entry name" value="FE2OG_OXY"/>
    <property type="match status" value="1"/>
</dbReference>
<comment type="caution">
    <text evidence="3">The sequence shown here is derived from an EMBL/GenBank/DDBJ whole genome shotgun (WGS) entry which is preliminary data.</text>
</comment>
<dbReference type="InterPro" id="IPR005123">
    <property type="entry name" value="Oxoglu/Fe-dep_dioxygenase_dom"/>
</dbReference>
<dbReference type="PANTHER" id="PTHR33099:SF7">
    <property type="entry name" value="MYND-TYPE DOMAIN-CONTAINING PROTEIN"/>
    <property type="match status" value="1"/>
</dbReference>
<dbReference type="Gene3D" id="2.60.120.620">
    <property type="entry name" value="q2cbj1_9rhob like domain"/>
    <property type="match status" value="1"/>
</dbReference>
<accession>A0A9P6BXA2</accession>
<keyword evidence="1" id="KW-0479">Metal-binding</keyword>
<dbReference type="InterPro" id="IPR044862">
    <property type="entry name" value="Pro_4_hyd_alph_FE2OG_OXY"/>
</dbReference>
<comment type="similarity">
    <text evidence="1">Belongs to the iron/ascorbate-dependent oxidoreductase family.</text>
</comment>
<dbReference type="EMBL" id="MU151560">
    <property type="protein sequence ID" value="KAF9442837.1"/>
    <property type="molecule type" value="Genomic_DNA"/>
</dbReference>
<gene>
    <name evidence="3" type="ORF">P691DRAFT_779193</name>
</gene>
<dbReference type="PANTHER" id="PTHR33099">
    <property type="entry name" value="FE2OG DIOXYGENASE DOMAIN-CONTAINING PROTEIN"/>
    <property type="match status" value="1"/>
</dbReference>
<dbReference type="OrthoDB" id="27483at2759"/>
<dbReference type="Pfam" id="PF13640">
    <property type="entry name" value="2OG-FeII_Oxy_3"/>
    <property type="match status" value="1"/>
</dbReference>
<organism evidence="3 4">
    <name type="scientific">Macrolepiota fuliginosa MF-IS2</name>
    <dbReference type="NCBI Taxonomy" id="1400762"/>
    <lineage>
        <taxon>Eukaryota</taxon>
        <taxon>Fungi</taxon>
        <taxon>Dikarya</taxon>
        <taxon>Basidiomycota</taxon>
        <taxon>Agaricomycotina</taxon>
        <taxon>Agaricomycetes</taxon>
        <taxon>Agaricomycetidae</taxon>
        <taxon>Agaricales</taxon>
        <taxon>Agaricineae</taxon>
        <taxon>Agaricaceae</taxon>
        <taxon>Macrolepiota</taxon>
    </lineage>
</organism>
<evidence type="ECO:0000256" key="1">
    <source>
        <dbReference type="RuleBase" id="RU003682"/>
    </source>
</evidence>
<feature type="domain" description="Fe2OG dioxygenase" evidence="2">
    <location>
        <begin position="124"/>
        <end position="223"/>
    </location>
</feature>
<dbReference type="Proteomes" id="UP000807342">
    <property type="component" value="Unassembled WGS sequence"/>
</dbReference>
<keyword evidence="1" id="KW-0408">Iron</keyword>
<reference evidence="3" key="1">
    <citation type="submission" date="2020-11" db="EMBL/GenBank/DDBJ databases">
        <authorList>
            <consortium name="DOE Joint Genome Institute"/>
            <person name="Ahrendt S."/>
            <person name="Riley R."/>
            <person name="Andreopoulos W."/>
            <person name="Labutti K."/>
            <person name="Pangilinan J."/>
            <person name="Ruiz-Duenas F.J."/>
            <person name="Barrasa J.M."/>
            <person name="Sanchez-Garcia M."/>
            <person name="Camarero S."/>
            <person name="Miyauchi S."/>
            <person name="Serrano A."/>
            <person name="Linde D."/>
            <person name="Babiker R."/>
            <person name="Drula E."/>
            <person name="Ayuso-Fernandez I."/>
            <person name="Pacheco R."/>
            <person name="Padilla G."/>
            <person name="Ferreira P."/>
            <person name="Barriuso J."/>
            <person name="Kellner H."/>
            <person name="Castanera R."/>
            <person name="Alfaro M."/>
            <person name="Ramirez L."/>
            <person name="Pisabarro A.G."/>
            <person name="Kuo A."/>
            <person name="Tritt A."/>
            <person name="Lipzen A."/>
            <person name="He G."/>
            <person name="Yan M."/>
            <person name="Ng V."/>
            <person name="Cullen D."/>
            <person name="Martin F."/>
            <person name="Rosso M.-N."/>
            <person name="Henrissat B."/>
            <person name="Hibbett D."/>
            <person name="Martinez A.T."/>
            <person name="Grigoriev I.V."/>
        </authorList>
    </citation>
    <scope>NUCLEOTIDE SEQUENCE</scope>
    <source>
        <strain evidence="3">MF-IS2</strain>
    </source>
</reference>
<evidence type="ECO:0000313" key="3">
    <source>
        <dbReference type="EMBL" id="KAF9442837.1"/>
    </source>
</evidence>
<keyword evidence="1" id="KW-0560">Oxidoreductase</keyword>
<protein>
    <recommendedName>
        <fullName evidence="2">Fe2OG dioxygenase domain-containing protein</fullName>
    </recommendedName>
</protein>
<evidence type="ECO:0000259" key="2">
    <source>
        <dbReference type="PROSITE" id="PS51471"/>
    </source>
</evidence>
<dbReference type="AlphaFoldDB" id="A0A9P6BXA2"/>
<proteinExistence type="inferred from homology"/>
<keyword evidence="4" id="KW-1185">Reference proteome</keyword>
<sequence length="449" mass="50422">MATNTVEHLRSALIHKQSLHRPWTSGIISLSDPEKTLYFTRKDGTPGSLQLGSATQMQAADLSRACEPAIFGHGQENILDESHCKIGGFDGGEFSWVFNPDRGEFMSKIVTGLFPWNTLDRGIRFEMPTLNVYEEGSFLKPHQDNSHNEDMLGSLVFVLPLEHEGGSLFLRSRGQEFSYDGASLLKNSPPGSVAYIAFFGDVEHEVAEVTSGRRVTITFNIYFDSNRGPPVTKVAPELQAEHPFKTVLKNCLTDEKFRNDHPSIGFGLAHTYPFKTAISKPGKLQLKGSDAILVQTLAGLGVPFNYYLVYCDPDALFFDRECPFRILSRGIVDGCMDIESEEDAWAEITKGESSYFVWNKNPGATLKRGEQTDWYSRWYKEKNRYRSISVDWITDLNEEDLDGLDRSVFVHREDASLQYFHHQLCILLKVVPTDVCSSTRGEDDGSGGM</sequence>